<keyword evidence="3" id="KW-1185">Reference proteome</keyword>
<sequence length="133" mass="14446">EFLSTSSHLLELPVKPSVRAATLRLLAGLPTTKVRGSITDPLGRTGIEVTFTKSEGFTDEFGTDDVVAQRYTTILDPRIGTVLAVDVAIAVESTEGLAKGTFMDYQAWAPEAGWTSERPERPRGCRLSDRPLP</sequence>
<protein>
    <submittedName>
        <fullName evidence="2">Uncharacterized protein</fullName>
    </submittedName>
</protein>
<name>A0A239EPF2_9ACTN</name>
<gene>
    <name evidence="2" type="ORF">SAMN05216276_10101</name>
</gene>
<feature type="compositionally biased region" description="Basic and acidic residues" evidence="1">
    <location>
        <begin position="117"/>
        <end position="133"/>
    </location>
</feature>
<dbReference type="AlphaFoldDB" id="A0A239EPF2"/>
<feature type="non-terminal residue" evidence="2">
    <location>
        <position position="1"/>
    </location>
</feature>
<evidence type="ECO:0000313" key="2">
    <source>
        <dbReference type="EMBL" id="SNS46546.1"/>
    </source>
</evidence>
<evidence type="ECO:0000313" key="3">
    <source>
        <dbReference type="Proteomes" id="UP000198282"/>
    </source>
</evidence>
<proteinExistence type="predicted"/>
<dbReference type="RefSeq" id="WP_218825282.1">
    <property type="nucleotide sequence ID" value="NZ_FZOD01000010.1"/>
</dbReference>
<evidence type="ECO:0000256" key="1">
    <source>
        <dbReference type="SAM" id="MobiDB-lite"/>
    </source>
</evidence>
<accession>A0A239EPF2</accession>
<organism evidence="2 3">
    <name type="scientific">Streptosporangium subroseum</name>
    <dbReference type="NCBI Taxonomy" id="106412"/>
    <lineage>
        <taxon>Bacteria</taxon>
        <taxon>Bacillati</taxon>
        <taxon>Actinomycetota</taxon>
        <taxon>Actinomycetes</taxon>
        <taxon>Streptosporangiales</taxon>
        <taxon>Streptosporangiaceae</taxon>
        <taxon>Streptosporangium</taxon>
    </lineage>
</organism>
<feature type="region of interest" description="Disordered" evidence="1">
    <location>
        <begin position="114"/>
        <end position="133"/>
    </location>
</feature>
<reference evidence="2 3" key="1">
    <citation type="submission" date="2017-06" db="EMBL/GenBank/DDBJ databases">
        <authorList>
            <person name="Kim H.J."/>
            <person name="Triplett B.A."/>
        </authorList>
    </citation>
    <scope>NUCLEOTIDE SEQUENCE [LARGE SCALE GENOMIC DNA]</scope>
    <source>
        <strain evidence="2 3">CGMCC 4.2132</strain>
    </source>
</reference>
<dbReference type="Proteomes" id="UP000198282">
    <property type="component" value="Unassembled WGS sequence"/>
</dbReference>
<dbReference type="EMBL" id="FZOD01000010">
    <property type="protein sequence ID" value="SNS46546.1"/>
    <property type="molecule type" value="Genomic_DNA"/>
</dbReference>